<dbReference type="GO" id="GO:0005484">
    <property type="term" value="F:SNAP receptor activity"/>
    <property type="evidence" value="ECO:0007669"/>
    <property type="project" value="TreeGrafter"/>
</dbReference>
<dbReference type="GO" id="GO:0098793">
    <property type="term" value="C:presynapse"/>
    <property type="evidence" value="ECO:0007669"/>
    <property type="project" value="GOC"/>
</dbReference>
<keyword evidence="16" id="KW-1185">Reference proteome</keyword>
<dbReference type="Gene3D" id="1.20.5.110">
    <property type="match status" value="2"/>
</dbReference>
<dbReference type="Pfam" id="PF00835">
    <property type="entry name" value="SNAP-25"/>
    <property type="match status" value="1"/>
</dbReference>
<dbReference type="GO" id="GO:0031201">
    <property type="term" value="C:SNARE complex"/>
    <property type="evidence" value="ECO:0007669"/>
    <property type="project" value="TreeGrafter"/>
</dbReference>
<evidence type="ECO:0000256" key="2">
    <source>
        <dbReference type="ARBA" id="ARBA00009480"/>
    </source>
</evidence>
<feature type="domain" description="T-SNARE coiled-coil homology" evidence="14">
    <location>
        <begin position="19"/>
        <end position="81"/>
    </location>
</feature>
<dbReference type="SUPFAM" id="SSF58038">
    <property type="entry name" value="SNARE fusion complex"/>
    <property type="match status" value="2"/>
</dbReference>
<dbReference type="CDD" id="cd15884">
    <property type="entry name" value="SNARE_SNAP23C"/>
    <property type="match status" value="1"/>
</dbReference>
<keyword evidence="7 12" id="KW-0175">Coiled coil</keyword>
<evidence type="ECO:0000256" key="8">
    <source>
        <dbReference type="ARBA" id="ARBA00023136"/>
    </source>
</evidence>
<dbReference type="GO" id="GO:0007626">
    <property type="term" value="P:locomotory behavior"/>
    <property type="evidence" value="ECO:0007669"/>
    <property type="project" value="UniProtKB-ARBA"/>
</dbReference>
<sequence>MAAECPLRSEVTELHRRVNQVTDESLDITRNMKLLLEESKDAGIRTLVMLDEQGEQLERIEEGLDQINQDMREAEKNLTDLGKCCGLCSCDKYVLKNLEASEAYKKVWGNNQDGVVSSQPSSRIVDEREKMTMSGGYIRRVTNDAREDEMEENLAHVGSILGNLRSMALDMGNEIDTQNVQIERIQSKAIANVSRISEANQRANKLITSARMVNWLLMVNKTLEEGTTRMSGDLFSSIGSSVVSANFKKRKSRFTFSEVQLLLTEVKRNRHILLGKFNQRVSSDVKKRTWAALAARINEISECHREVIEIVKKWSDLKCDTKRKVAAMRASGVSAARITDDLSPVERIVVQILQSGPGEKFPLSDSVADEDEDSQGVSAIPLPVPGTANGRLSVKPQGMPHHSGMSSKGNTDLQLDIPCNYDSAVPCADFEPSDTEGHSLGVSKAEYQSDPNKILPEPPNPKKNMIKIETQTKASSNSTDQTGSASRASVNCPASHGPGSLQEHLAKNASLSLEEQQTTTVLIGTLSRSLESVAESVQRLVQTQQEYARDTLRLQRDTLHVLRDFTSSALTLMQDKSKGHP</sequence>
<dbReference type="GO" id="GO:0005249">
    <property type="term" value="F:voltage-gated potassium channel activity"/>
    <property type="evidence" value="ECO:0007669"/>
    <property type="project" value="InterPro"/>
</dbReference>
<comment type="similarity">
    <text evidence="2 11">Belongs to the SNAP-25 family.</text>
</comment>
<dbReference type="FunFam" id="1.20.5.110:FF:000007">
    <property type="entry name" value="Synaptosomal-associated protein"/>
    <property type="match status" value="1"/>
</dbReference>
<dbReference type="EMBL" id="JAVHJS010000017">
    <property type="protein sequence ID" value="KAK2831426.1"/>
    <property type="molecule type" value="Genomic_DNA"/>
</dbReference>
<proteinExistence type="inferred from homology"/>
<dbReference type="InterPro" id="IPR028002">
    <property type="entry name" value="Myb_DNA-bind_5"/>
</dbReference>
<dbReference type="GO" id="GO:0016082">
    <property type="term" value="P:synaptic vesicle priming"/>
    <property type="evidence" value="ECO:0007669"/>
    <property type="project" value="TreeGrafter"/>
</dbReference>
<dbReference type="GO" id="GO:0017075">
    <property type="term" value="F:syntaxin-1 binding"/>
    <property type="evidence" value="ECO:0007669"/>
    <property type="project" value="InterPro"/>
</dbReference>
<dbReference type="InterPro" id="IPR039077">
    <property type="entry name" value="SNAP-25_N_SNARE_chord"/>
</dbReference>
<feature type="compositionally biased region" description="Polar residues" evidence="13">
    <location>
        <begin position="469"/>
        <end position="489"/>
    </location>
</feature>
<dbReference type="GO" id="GO:0031629">
    <property type="term" value="P:synaptic vesicle fusion to presynaptic active zone membrane"/>
    <property type="evidence" value="ECO:0007669"/>
    <property type="project" value="TreeGrafter"/>
</dbReference>
<dbReference type="GO" id="GO:0005886">
    <property type="term" value="C:plasma membrane"/>
    <property type="evidence" value="ECO:0007669"/>
    <property type="project" value="UniProtKB-SubCell"/>
</dbReference>
<evidence type="ECO:0000256" key="11">
    <source>
        <dbReference type="RuleBase" id="RU003496"/>
    </source>
</evidence>
<dbReference type="PANTHER" id="PTHR19305">
    <property type="entry name" value="SYNAPTOSOMAL ASSOCIATED PROTEIN"/>
    <property type="match status" value="1"/>
</dbReference>
<protein>
    <recommendedName>
        <fullName evidence="11">Synaptosomal-associated protein</fullName>
    </recommendedName>
</protein>
<feature type="region of interest" description="Disordered" evidence="13">
    <location>
        <begin position="444"/>
        <end position="501"/>
    </location>
</feature>
<comment type="function">
    <text evidence="10">May play an important role in the synaptic function of specific neuronal systems. Associates with proteins involved in vesicle docking and membrane fusion.</text>
</comment>
<reference evidence="15" key="1">
    <citation type="submission" date="2023-08" db="EMBL/GenBank/DDBJ databases">
        <title>Pelteobagrus vachellii genome.</title>
        <authorList>
            <person name="Liu H."/>
        </authorList>
    </citation>
    <scope>NUCLEOTIDE SEQUENCE</scope>
    <source>
        <strain evidence="15">PRFRI_2022a</strain>
        <tissue evidence="15">Muscle</tissue>
    </source>
</reference>
<dbReference type="SMART" id="SM00397">
    <property type="entry name" value="t_SNARE"/>
    <property type="match status" value="2"/>
</dbReference>
<evidence type="ECO:0000256" key="5">
    <source>
        <dbReference type="ARBA" id="ARBA00022737"/>
    </source>
</evidence>
<keyword evidence="6" id="KW-0770">Synapse</keyword>
<dbReference type="CDD" id="cd15894">
    <property type="entry name" value="SNARE_SNAP25N"/>
    <property type="match status" value="1"/>
</dbReference>
<feature type="region of interest" description="Disordered" evidence="13">
    <location>
        <begin position="359"/>
        <end position="411"/>
    </location>
</feature>
<evidence type="ECO:0000256" key="9">
    <source>
        <dbReference type="ARBA" id="ARBA00034102"/>
    </source>
</evidence>
<feature type="coiled-coil region" evidence="12">
    <location>
        <begin position="50"/>
        <end position="84"/>
    </location>
</feature>
<keyword evidence="3" id="KW-1003">Cell membrane</keyword>
<organism evidence="15 16">
    <name type="scientific">Tachysurus vachellii</name>
    <name type="common">Darkbarbel catfish</name>
    <name type="synonym">Pelteobagrus vachellii</name>
    <dbReference type="NCBI Taxonomy" id="175792"/>
    <lineage>
        <taxon>Eukaryota</taxon>
        <taxon>Metazoa</taxon>
        <taxon>Chordata</taxon>
        <taxon>Craniata</taxon>
        <taxon>Vertebrata</taxon>
        <taxon>Euteleostomi</taxon>
        <taxon>Actinopterygii</taxon>
        <taxon>Neopterygii</taxon>
        <taxon>Teleostei</taxon>
        <taxon>Ostariophysi</taxon>
        <taxon>Siluriformes</taxon>
        <taxon>Bagridae</taxon>
        <taxon>Tachysurus</taxon>
    </lineage>
</organism>
<gene>
    <name evidence="15" type="ORF">Q7C36_016512</name>
</gene>
<evidence type="ECO:0000256" key="6">
    <source>
        <dbReference type="ARBA" id="ARBA00023018"/>
    </source>
</evidence>
<comment type="subcellular location">
    <subcellularLocation>
        <location evidence="1">Cell membrane</location>
    </subcellularLocation>
    <subcellularLocation>
        <location evidence="9">Synapse</location>
        <location evidence="9">Synaptosome</location>
    </subcellularLocation>
</comment>
<evidence type="ECO:0000259" key="14">
    <source>
        <dbReference type="PROSITE" id="PS50192"/>
    </source>
</evidence>
<feature type="domain" description="T-SNARE coiled-coil homology" evidence="14">
    <location>
        <begin position="144"/>
        <end position="206"/>
    </location>
</feature>
<name>A0AA88M650_TACVA</name>
<comment type="caution">
    <text evidence="15">The sequence shown here is derived from an EMBL/GenBank/DDBJ whole genome shotgun (WGS) entry which is preliminary data.</text>
</comment>
<dbReference type="InterPro" id="IPR000727">
    <property type="entry name" value="T_SNARE_dom"/>
</dbReference>
<evidence type="ECO:0000256" key="12">
    <source>
        <dbReference type="SAM" id="Coils"/>
    </source>
</evidence>
<accession>A0AA88M650</accession>
<evidence type="ECO:0000256" key="4">
    <source>
        <dbReference type="ARBA" id="ARBA00022599"/>
    </source>
</evidence>
<keyword evidence="5" id="KW-0677">Repeat</keyword>
<evidence type="ECO:0000256" key="13">
    <source>
        <dbReference type="SAM" id="MobiDB-lite"/>
    </source>
</evidence>
<dbReference type="Pfam" id="PF13873">
    <property type="entry name" value="Myb_DNA-bind_5"/>
    <property type="match status" value="1"/>
</dbReference>
<dbReference type="Proteomes" id="UP001187315">
    <property type="component" value="Unassembled WGS sequence"/>
</dbReference>
<evidence type="ECO:0000256" key="10">
    <source>
        <dbReference type="ARBA" id="ARBA00053144"/>
    </source>
</evidence>
<evidence type="ECO:0000256" key="1">
    <source>
        <dbReference type="ARBA" id="ARBA00004236"/>
    </source>
</evidence>
<dbReference type="PROSITE" id="PS50192">
    <property type="entry name" value="T_SNARE"/>
    <property type="match status" value="2"/>
</dbReference>
<dbReference type="AlphaFoldDB" id="A0AA88M650"/>
<keyword evidence="8" id="KW-0472">Membrane</keyword>
<keyword evidence="4" id="KW-0771">Synaptosome</keyword>
<dbReference type="InterPro" id="IPR000928">
    <property type="entry name" value="SNAP-25_dom"/>
</dbReference>
<evidence type="ECO:0000313" key="16">
    <source>
        <dbReference type="Proteomes" id="UP001187315"/>
    </source>
</evidence>
<dbReference type="GO" id="GO:0043005">
    <property type="term" value="C:neuron projection"/>
    <property type="evidence" value="ECO:0007669"/>
    <property type="project" value="UniProtKB-KW"/>
</dbReference>
<dbReference type="PANTHER" id="PTHR19305:SF22">
    <property type="entry name" value="SYNAPTOSOMAL-ASSOCIATED PROTEIN"/>
    <property type="match status" value="1"/>
</dbReference>
<evidence type="ECO:0000256" key="3">
    <source>
        <dbReference type="ARBA" id="ARBA00022475"/>
    </source>
</evidence>
<dbReference type="FunFam" id="1.20.5.110:FF:000009">
    <property type="entry name" value="Synaptosomal-associated protein"/>
    <property type="match status" value="1"/>
</dbReference>
<evidence type="ECO:0000313" key="15">
    <source>
        <dbReference type="EMBL" id="KAK2831426.1"/>
    </source>
</evidence>
<evidence type="ECO:0000256" key="7">
    <source>
        <dbReference type="ARBA" id="ARBA00023054"/>
    </source>
</evidence>